<feature type="transmembrane region" description="Helical" evidence="12">
    <location>
        <begin position="301"/>
        <end position="318"/>
    </location>
</feature>
<name>A0A450VTJ7_9GAMM</name>
<evidence type="ECO:0000256" key="8">
    <source>
        <dbReference type="ARBA" id="ARBA00022692"/>
    </source>
</evidence>
<keyword evidence="7" id="KW-0997">Cell inner membrane</keyword>
<keyword evidence="8 12" id="KW-0812">Transmembrane</keyword>
<evidence type="ECO:0000256" key="5">
    <source>
        <dbReference type="ARBA" id="ARBA00022448"/>
    </source>
</evidence>
<evidence type="ECO:0000256" key="3">
    <source>
        <dbReference type="ARBA" id="ARBA00007725"/>
    </source>
</evidence>
<comment type="subcellular location">
    <subcellularLocation>
        <location evidence="2">Cell inner membrane</location>
        <topology evidence="2">Multi-pass membrane protein</topology>
    </subcellularLocation>
</comment>
<evidence type="ECO:0000256" key="7">
    <source>
        <dbReference type="ARBA" id="ARBA00022519"/>
    </source>
</evidence>
<protein>
    <recommendedName>
        <fullName evidence="4">Lipopolysaccharide export system permease protein LptF</fullName>
    </recommendedName>
</protein>
<evidence type="ECO:0000256" key="9">
    <source>
        <dbReference type="ARBA" id="ARBA00022989"/>
    </source>
</evidence>
<evidence type="ECO:0000256" key="10">
    <source>
        <dbReference type="ARBA" id="ARBA00023136"/>
    </source>
</evidence>
<gene>
    <name evidence="13" type="ORF">BECKLPF1236A_GA0070988_100133</name>
    <name evidence="14" type="ORF">BECKLPF1236C_GA0070990_1000412</name>
</gene>
<dbReference type="PANTHER" id="PTHR33529:SF7">
    <property type="entry name" value="LIPOPOLYSACCHARIDE EXPORT SYSTEM PERMEASE PROTEIN LPTF"/>
    <property type="match status" value="1"/>
</dbReference>
<comment type="similarity">
    <text evidence="3">Belongs to the LptF/LptG family.</text>
</comment>
<dbReference type="GO" id="GO:0043190">
    <property type="term" value="C:ATP-binding cassette (ABC) transporter complex"/>
    <property type="evidence" value="ECO:0007669"/>
    <property type="project" value="InterPro"/>
</dbReference>
<keyword evidence="5" id="KW-0813">Transport</keyword>
<dbReference type="GO" id="GO:0015920">
    <property type="term" value="P:lipopolysaccharide transport"/>
    <property type="evidence" value="ECO:0007669"/>
    <property type="project" value="TreeGrafter"/>
</dbReference>
<feature type="transmembrane region" description="Helical" evidence="12">
    <location>
        <begin position="101"/>
        <end position="120"/>
    </location>
</feature>
<dbReference type="EMBL" id="CAADFM010000013">
    <property type="protein sequence ID" value="VFK08097.1"/>
    <property type="molecule type" value="Genomic_DNA"/>
</dbReference>
<keyword evidence="9 12" id="KW-1133">Transmembrane helix</keyword>
<dbReference type="InterPro" id="IPR030922">
    <property type="entry name" value="LptF"/>
</dbReference>
<accession>A0A450VTJ7</accession>
<dbReference type="AlphaFoldDB" id="A0A450VTJ7"/>
<organism evidence="13">
    <name type="scientific">Candidatus Kentrum sp. LPFa</name>
    <dbReference type="NCBI Taxonomy" id="2126335"/>
    <lineage>
        <taxon>Bacteria</taxon>
        <taxon>Pseudomonadati</taxon>
        <taxon>Pseudomonadota</taxon>
        <taxon>Gammaproteobacteria</taxon>
        <taxon>Candidatus Kentrum</taxon>
    </lineage>
</organism>
<feature type="transmembrane region" description="Helical" evidence="12">
    <location>
        <begin position="62"/>
        <end position="80"/>
    </location>
</feature>
<evidence type="ECO:0000256" key="12">
    <source>
        <dbReference type="SAM" id="Phobius"/>
    </source>
</evidence>
<evidence type="ECO:0000313" key="13">
    <source>
        <dbReference type="EMBL" id="VFK08097.1"/>
    </source>
</evidence>
<dbReference type="Pfam" id="PF03739">
    <property type="entry name" value="LptF_LptG"/>
    <property type="match status" value="1"/>
</dbReference>
<dbReference type="EMBL" id="CAADFP010000004">
    <property type="protein sequence ID" value="VFK23210.1"/>
    <property type="molecule type" value="Genomic_DNA"/>
</dbReference>
<evidence type="ECO:0000256" key="11">
    <source>
        <dbReference type="ARBA" id="ARBA00026081"/>
    </source>
</evidence>
<evidence type="ECO:0000256" key="6">
    <source>
        <dbReference type="ARBA" id="ARBA00022475"/>
    </source>
</evidence>
<feature type="transmembrane region" description="Helical" evidence="12">
    <location>
        <begin position="330"/>
        <end position="350"/>
    </location>
</feature>
<evidence type="ECO:0000256" key="2">
    <source>
        <dbReference type="ARBA" id="ARBA00004429"/>
    </source>
</evidence>
<dbReference type="GO" id="GO:0055085">
    <property type="term" value="P:transmembrane transport"/>
    <property type="evidence" value="ECO:0007669"/>
    <property type="project" value="InterPro"/>
</dbReference>
<reference evidence="13" key="1">
    <citation type="submission" date="2019-02" db="EMBL/GenBank/DDBJ databases">
        <authorList>
            <person name="Gruber-Vodicka R. H."/>
            <person name="Seah K. B. B."/>
        </authorList>
    </citation>
    <scope>NUCLEOTIDE SEQUENCE</scope>
    <source>
        <strain evidence="13">BECK_S312</strain>
        <strain evidence="14">BECK_S426</strain>
    </source>
</reference>
<evidence type="ECO:0000256" key="4">
    <source>
        <dbReference type="ARBA" id="ARBA00014213"/>
    </source>
</evidence>
<evidence type="ECO:0000256" key="1">
    <source>
        <dbReference type="ARBA" id="ARBA00002265"/>
    </source>
</evidence>
<dbReference type="InterPro" id="IPR005495">
    <property type="entry name" value="LptG/LptF_permease"/>
</dbReference>
<sequence>MILNKYLYREILLVFLSVLSILMLVYVSHRFVQYLAEAAAGTIPAGAIMELLGIKLLTKLEIFVPVSFYIAVLLGLGRMYKDNEITAMGSGGIGLITIAQRVFRLSLVFAALTMLLSLYISPEITSIEETQKEKARKEFDITGIYPGHFREVKGGRHIVYVEDVSPDKRSMQNIFAQTLQGEDASDILVARDAHQVVDEHRRRFIVFEDGRRYAGRPGDLDFTITRFERHTIHMEGTENKGEHHYDIDALPTIDLLRISNHPRYAAELQWRFSLPISLVVLSLLAVVLSRTSSGGGRYAKLTAAILAYFLYNNLMGIARTLMERGDLSPSIGLLPVHVAVILFVVGALIISHTNGKWRAMLMVYFNRIRR</sequence>
<dbReference type="PANTHER" id="PTHR33529">
    <property type="entry name" value="SLR0882 PROTEIN-RELATED"/>
    <property type="match status" value="1"/>
</dbReference>
<evidence type="ECO:0000313" key="14">
    <source>
        <dbReference type="EMBL" id="VFK23210.1"/>
    </source>
</evidence>
<keyword evidence="6" id="KW-1003">Cell membrane</keyword>
<feature type="transmembrane region" description="Helical" evidence="12">
    <location>
        <begin position="6"/>
        <end position="27"/>
    </location>
</feature>
<dbReference type="NCBIfam" id="TIGR04407">
    <property type="entry name" value="LptF_YjgP"/>
    <property type="match status" value="1"/>
</dbReference>
<comment type="subunit">
    <text evidence="11">Component of the lipopolysaccharide transport and assembly complex. The LptBFG transporter is composed of two ATP-binding proteins (LptB) and two transmembrane proteins (LptF and LptG).</text>
</comment>
<proteinExistence type="inferred from homology"/>
<keyword evidence="10 12" id="KW-0472">Membrane</keyword>
<comment type="function">
    <text evidence="1">Part of the ABC transporter complex LptBFG involved in the translocation of lipopolysaccharide (LPS) from the inner membrane to the outer membrane.</text>
</comment>
<feature type="transmembrane region" description="Helical" evidence="12">
    <location>
        <begin position="270"/>
        <end position="289"/>
    </location>
</feature>